<dbReference type="SUPFAM" id="SSF143990">
    <property type="entry name" value="YbiA-like"/>
    <property type="match status" value="1"/>
</dbReference>
<sequence length="154" mass="18005">MKIIDDFSGEYHFLSNFYESPVPDGTHGVCYPTAEHAFNAEKTLDRDEKHWIYTAETPKEAKSRGRQVTLRPDWDNSVRFKSMKRILLNKFYYEPVRNQLLSTEDAYLVEGNFWHDQTWGSCTCNKHKDIPGLNALGILLMETRLKFQILEGNK</sequence>
<gene>
    <name evidence="2" type="ORF">SEA_WEASELS2_37</name>
</gene>
<proteinExistence type="predicted"/>
<evidence type="ECO:0000259" key="1">
    <source>
        <dbReference type="Pfam" id="PF08719"/>
    </source>
</evidence>
<dbReference type="InterPro" id="IPR037238">
    <property type="entry name" value="YbiA-like_sf"/>
</dbReference>
<dbReference type="EMBL" id="KX774321">
    <property type="protein sequence ID" value="AOZ63627.1"/>
    <property type="molecule type" value="Genomic_DNA"/>
</dbReference>
<dbReference type="CDD" id="cd15457">
    <property type="entry name" value="NADAR"/>
    <property type="match status" value="1"/>
</dbReference>
<accession>A0A1I9SA21</accession>
<dbReference type="Gene3D" id="1.10.357.40">
    <property type="entry name" value="YbiA-like"/>
    <property type="match status" value="1"/>
</dbReference>
<keyword evidence="3" id="KW-1185">Reference proteome</keyword>
<protein>
    <recommendedName>
        <fullName evidence="1">NADAR domain-containing protein</fullName>
    </recommendedName>
</protein>
<organism evidence="2 3">
    <name type="scientific">Rhodococcus phage Weasels2</name>
    <dbReference type="NCBI Taxonomy" id="1897437"/>
    <lineage>
        <taxon>Viruses</taxon>
        <taxon>Duplodnaviria</taxon>
        <taxon>Heunggongvirae</taxon>
        <taxon>Uroviricota</taxon>
        <taxon>Caudoviricetes</taxon>
        <taxon>Weaselvirus</taxon>
        <taxon>Weaselvirus weasel</taxon>
    </lineage>
</organism>
<evidence type="ECO:0000313" key="3">
    <source>
        <dbReference type="Proteomes" id="UP000224902"/>
    </source>
</evidence>
<dbReference type="Proteomes" id="UP000224902">
    <property type="component" value="Segment"/>
</dbReference>
<name>A0A1I9SA21_9CAUD</name>
<evidence type="ECO:0000313" key="2">
    <source>
        <dbReference type="EMBL" id="AOZ63627.1"/>
    </source>
</evidence>
<dbReference type="InterPro" id="IPR012816">
    <property type="entry name" value="NADAR"/>
</dbReference>
<dbReference type="Pfam" id="PF08719">
    <property type="entry name" value="NADAR"/>
    <property type="match status" value="1"/>
</dbReference>
<reference evidence="3" key="1">
    <citation type="submission" date="2016-08" db="EMBL/GenBank/DDBJ databases">
        <authorList>
            <person name="Seilhamer J.J."/>
        </authorList>
    </citation>
    <scope>NUCLEOTIDE SEQUENCE [LARGE SCALE GENOMIC DNA]</scope>
</reference>
<feature type="domain" description="NADAR" evidence="1">
    <location>
        <begin position="10"/>
        <end position="146"/>
    </location>
</feature>
<dbReference type="OrthoDB" id="24258at10239"/>